<dbReference type="EMBL" id="CABFNS010000767">
    <property type="protein sequence ID" value="VUC27327.1"/>
    <property type="molecule type" value="Genomic_DNA"/>
</dbReference>
<dbReference type="InterPro" id="IPR023374">
    <property type="entry name" value="AttH-like_dom_sf"/>
</dbReference>
<gene>
    <name evidence="2" type="ORF">CLO192961_LOCUS208440</name>
</gene>
<name>A0ABY6UBV6_BIOOC</name>
<feature type="domain" description="Diels-Alderase C-terminal" evidence="1">
    <location>
        <begin position="209"/>
        <end position="299"/>
    </location>
</feature>
<dbReference type="Proteomes" id="UP000766486">
    <property type="component" value="Unassembled WGS sequence"/>
</dbReference>
<comment type="caution">
    <text evidence="2">The sequence shown here is derived from an EMBL/GenBank/DDBJ whole genome shotgun (WGS) entry which is preliminary data.</text>
</comment>
<dbReference type="Pfam" id="PF22903">
    <property type="entry name" value="DA_C"/>
    <property type="match status" value="1"/>
</dbReference>
<proteinExistence type="predicted"/>
<accession>A0ABY6UBV6</accession>
<dbReference type="Gene3D" id="2.40.370.10">
    <property type="entry name" value="AttH-like domain"/>
    <property type="match status" value="1"/>
</dbReference>
<evidence type="ECO:0000313" key="3">
    <source>
        <dbReference type="Proteomes" id="UP000766486"/>
    </source>
</evidence>
<sequence>MPSLPCVLGAAPDYYEKLGISSQTIDLWENGLRTHPEEHSAWEWWYFDTHLENGAKLVIVFLTKDYASPNTGLRPRLLIQLDTPGGRKWDVLKDFRPQDFKASKERCDVSFTTPEGFVNFFRDDGTLENIEIVAQIQDLDVTVKLAGKAPAWRPKTGQIFYGQDENQYFAWLPSIPYGDVKATYRISGEDKVSVSGNGYHDHNWGNVPLFNVVNHWYWGRGQVGPYTFISADIVHERAYDDKAITVFMLSRDGKIVADDGERVTFTMENSNFDAATRRPVADIIRFEHKDGDVRYVLEYIRAETILRSYHVNTLSGLKWLLAKLVGYDGCFHRFSGKLKLTKYENGRLTEEFEEDALWELMWFGKVYDKPMC</sequence>
<protein>
    <recommendedName>
        <fullName evidence="1">Diels-Alderase C-terminal domain-containing protein</fullName>
    </recommendedName>
</protein>
<evidence type="ECO:0000259" key="1">
    <source>
        <dbReference type="Pfam" id="PF22903"/>
    </source>
</evidence>
<reference evidence="2 3" key="1">
    <citation type="submission" date="2019-06" db="EMBL/GenBank/DDBJ databases">
        <authorList>
            <person name="Broberg M."/>
        </authorList>
    </citation>
    <scope>NUCLEOTIDE SEQUENCE [LARGE SCALE GENOMIC DNA]</scope>
</reference>
<evidence type="ECO:0000313" key="2">
    <source>
        <dbReference type="EMBL" id="VUC27327.1"/>
    </source>
</evidence>
<organism evidence="2 3">
    <name type="scientific">Bionectria ochroleuca</name>
    <name type="common">Gliocladium roseum</name>
    <dbReference type="NCBI Taxonomy" id="29856"/>
    <lineage>
        <taxon>Eukaryota</taxon>
        <taxon>Fungi</taxon>
        <taxon>Dikarya</taxon>
        <taxon>Ascomycota</taxon>
        <taxon>Pezizomycotina</taxon>
        <taxon>Sordariomycetes</taxon>
        <taxon>Hypocreomycetidae</taxon>
        <taxon>Hypocreales</taxon>
        <taxon>Bionectriaceae</taxon>
        <taxon>Clonostachys</taxon>
    </lineage>
</organism>
<dbReference type="SUPFAM" id="SSF159245">
    <property type="entry name" value="AttH-like"/>
    <property type="match status" value="1"/>
</dbReference>
<dbReference type="InterPro" id="IPR054499">
    <property type="entry name" value="DA_C"/>
</dbReference>
<keyword evidence="3" id="KW-1185">Reference proteome</keyword>